<evidence type="ECO:0000313" key="7">
    <source>
        <dbReference type="Proteomes" id="UP000177521"/>
    </source>
</evidence>
<evidence type="ECO:0000256" key="3">
    <source>
        <dbReference type="ARBA" id="ARBA00022729"/>
    </source>
</evidence>
<dbReference type="Pfam" id="PF18884">
    <property type="entry name" value="TSP3_bac"/>
    <property type="match status" value="1"/>
</dbReference>
<comment type="subcellular location">
    <subcellularLocation>
        <location evidence="1">Secreted</location>
    </subcellularLocation>
</comment>
<accession>A0A1F4XLM5</accession>
<evidence type="ECO:0000256" key="2">
    <source>
        <dbReference type="ARBA" id="ARBA00022525"/>
    </source>
</evidence>
<gene>
    <name evidence="6" type="ORF">A2788_01755</name>
</gene>
<evidence type="ECO:0000313" key="6">
    <source>
        <dbReference type="EMBL" id="OGC82642.1"/>
    </source>
</evidence>
<organism evidence="6 7">
    <name type="scientific">Candidatus Abawacabacteria bacterium RIFCSPHIGHO2_01_FULL_46_8</name>
    <dbReference type="NCBI Taxonomy" id="1817815"/>
    <lineage>
        <taxon>Bacteria</taxon>
        <taxon>Candidatus Abawacaibacteriota</taxon>
    </lineage>
</organism>
<evidence type="ECO:0000256" key="1">
    <source>
        <dbReference type="ARBA" id="ARBA00004613"/>
    </source>
</evidence>
<proteinExistence type="predicted"/>
<dbReference type="EMBL" id="MEWS01000013">
    <property type="protein sequence ID" value="OGC82642.1"/>
    <property type="molecule type" value="Genomic_DNA"/>
</dbReference>
<dbReference type="Proteomes" id="UP000177521">
    <property type="component" value="Unassembled WGS sequence"/>
</dbReference>
<sequence>MPVPWKNISKTKRVICARICAFIIALSFLYPLSAGASELRLAKDFIDLPPGHWADDLVQELVEKQAFPPEVIIGNKFGPDKILRRDETLLLFYRGLGLPVIHHPDSDGDGISDQNEFKLGTDPTRQDTDRDGYADLAELVNGYDPISQSKAKKAFADLFKDISLGTWQYDLVYQAKLDELISGYVDGTFRADEPITRVEFIKIGAIAGKLKLEPVNESPFTDVKDGHWSIPYLKAAISQGLISSDQAEFKPQKSISRVEAAKIVAKLSKISRID</sequence>
<keyword evidence="2" id="KW-0964">Secreted</keyword>
<name>A0A1F4XLM5_9BACT</name>
<dbReference type="Pfam" id="PF00395">
    <property type="entry name" value="SLH"/>
    <property type="match status" value="2"/>
</dbReference>
<dbReference type="PANTHER" id="PTHR43308">
    <property type="entry name" value="OUTER MEMBRANE PROTEIN ALPHA-RELATED"/>
    <property type="match status" value="1"/>
</dbReference>
<dbReference type="AlphaFoldDB" id="A0A1F4XLM5"/>
<dbReference type="InterPro" id="IPR059100">
    <property type="entry name" value="TSP3_bac"/>
</dbReference>
<feature type="domain" description="SLH" evidence="5">
    <location>
        <begin position="216"/>
        <end position="274"/>
    </location>
</feature>
<evidence type="ECO:0000256" key="4">
    <source>
        <dbReference type="ARBA" id="ARBA00022837"/>
    </source>
</evidence>
<dbReference type="PROSITE" id="PS51272">
    <property type="entry name" value="SLH"/>
    <property type="match status" value="3"/>
</dbReference>
<feature type="domain" description="SLH" evidence="5">
    <location>
        <begin position="155"/>
        <end position="214"/>
    </location>
</feature>
<reference evidence="6 7" key="1">
    <citation type="journal article" date="2016" name="Nat. Commun.">
        <title>Thousands of microbial genomes shed light on interconnected biogeochemical processes in an aquifer system.</title>
        <authorList>
            <person name="Anantharaman K."/>
            <person name="Brown C.T."/>
            <person name="Hug L.A."/>
            <person name="Sharon I."/>
            <person name="Castelle C.J."/>
            <person name="Probst A.J."/>
            <person name="Thomas B.C."/>
            <person name="Singh A."/>
            <person name="Wilkins M.J."/>
            <person name="Karaoz U."/>
            <person name="Brodie E.L."/>
            <person name="Williams K.H."/>
            <person name="Hubbard S.S."/>
            <person name="Banfield J.F."/>
        </authorList>
    </citation>
    <scope>NUCLEOTIDE SEQUENCE [LARGE SCALE GENOMIC DNA]</scope>
</reference>
<protein>
    <recommendedName>
        <fullName evidence="5">SLH domain-containing protein</fullName>
    </recommendedName>
</protein>
<feature type="domain" description="SLH" evidence="5">
    <location>
        <begin position="41"/>
        <end position="106"/>
    </location>
</feature>
<dbReference type="InterPro" id="IPR051465">
    <property type="entry name" value="Cell_Envelope_Struct_Comp"/>
</dbReference>
<evidence type="ECO:0000259" key="5">
    <source>
        <dbReference type="PROSITE" id="PS51272"/>
    </source>
</evidence>
<keyword evidence="3" id="KW-0732">Signal</keyword>
<comment type="caution">
    <text evidence="6">The sequence shown here is derived from an EMBL/GenBank/DDBJ whole genome shotgun (WGS) entry which is preliminary data.</text>
</comment>
<dbReference type="InterPro" id="IPR001119">
    <property type="entry name" value="SLH_dom"/>
</dbReference>
<keyword evidence="4" id="KW-0106">Calcium</keyword>